<name>A0A7S2H296_9STRA</name>
<feature type="chain" id="PRO_5031286688" evidence="1">
    <location>
        <begin position="19"/>
        <end position="111"/>
    </location>
</feature>
<protein>
    <submittedName>
        <fullName evidence="2">Uncharacterized protein</fullName>
    </submittedName>
</protein>
<keyword evidence="1" id="KW-0732">Signal</keyword>
<feature type="signal peptide" evidence="1">
    <location>
        <begin position="1"/>
        <end position="18"/>
    </location>
</feature>
<gene>
    <name evidence="2" type="ORF">DSPE1174_LOCUS29190</name>
</gene>
<proteinExistence type="predicted"/>
<accession>A0A7S2H296</accession>
<organism evidence="2">
    <name type="scientific">Octactis speculum</name>
    <dbReference type="NCBI Taxonomy" id="3111310"/>
    <lineage>
        <taxon>Eukaryota</taxon>
        <taxon>Sar</taxon>
        <taxon>Stramenopiles</taxon>
        <taxon>Ochrophyta</taxon>
        <taxon>Dictyochophyceae</taxon>
        <taxon>Dictyochales</taxon>
        <taxon>Dictyochaceae</taxon>
        <taxon>Octactis</taxon>
    </lineage>
</organism>
<dbReference type="AlphaFoldDB" id="A0A7S2H296"/>
<reference evidence="2" key="1">
    <citation type="submission" date="2021-01" db="EMBL/GenBank/DDBJ databases">
        <authorList>
            <person name="Corre E."/>
            <person name="Pelletier E."/>
            <person name="Niang G."/>
            <person name="Scheremetjew M."/>
            <person name="Finn R."/>
            <person name="Kale V."/>
            <person name="Holt S."/>
            <person name="Cochrane G."/>
            <person name="Meng A."/>
            <person name="Brown T."/>
            <person name="Cohen L."/>
        </authorList>
    </citation>
    <scope>NUCLEOTIDE SEQUENCE</scope>
    <source>
        <strain evidence="2">CCMP1381</strain>
    </source>
</reference>
<dbReference type="EMBL" id="HBGS01056095">
    <property type="protein sequence ID" value="CAD9478141.1"/>
    <property type="molecule type" value="Transcribed_RNA"/>
</dbReference>
<sequence>MNPMKIFAILASFLLVEGYVFQPVMTISPSSSALKARLGSRRHFLSLTPAIFPALVTPAWSVEINATDTGAGGGYYPPGEFNAGQYFGLFSCEGWGLQRAPNSNTCLPREK</sequence>
<evidence type="ECO:0000256" key="1">
    <source>
        <dbReference type="SAM" id="SignalP"/>
    </source>
</evidence>
<evidence type="ECO:0000313" key="2">
    <source>
        <dbReference type="EMBL" id="CAD9478141.1"/>
    </source>
</evidence>